<dbReference type="Gene3D" id="3.30.420.10">
    <property type="entry name" value="Ribonuclease H-like superfamily/Ribonuclease H"/>
    <property type="match status" value="1"/>
</dbReference>
<accession>A0ABW0J025</accession>
<organism evidence="2 3">
    <name type="scientific">Bosea eneae</name>
    <dbReference type="NCBI Taxonomy" id="151454"/>
    <lineage>
        <taxon>Bacteria</taxon>
        <taxon>Pseudomonadati</taxon>
        <taxon>Pseudomonadota</taxon>
        <taxon>Alphaproteobacteria</taxon>
        <taxon>Hyphomicrobiales</taxon>
        <taxon>Boseaceae</taxon>
        <taxon>Bosea</taxon>
    </lineage>
</organism>
<dbReference type="PROSITE" id="PS50994">
    <property type="entry name" value="INTEGRASE"/>
    <property type="match status" value="1"/>
</dbReference>
<dbReference type="Proteomes" id="UP001596053">
    <property type="component" value="Unassembled WGS sequence"/>
</dbReference>
<name>A0ABW0J025_9HYPH</name>
<feature type="domain" description="Integrase catalytic" evidence="1">
    <location>
        <begin position="45"/>
        <end position="182"/>
    </location>
</feature>
<evidence type="ECO:0000313" key="3">
    <source>
        <dbReference type="Proteomes" id="UP001596053"/>
    </source>
</evidence>
<evidence type="ECO:0000313" key="2">
    <source>
        <dbReference type="EMBL" id="MFC5423704.1"/>
    </source>
</evidence>
<dbReference type="EMBL" id="JBHSLW010000100">
    <property type="protein sequence ID" value="MFC5423704.1"/>
    <property type="molecule type" value="Genomic_DNA"/>
</dbReference>
<proteinExistence type="predicted"/>
<dbReference type="SUPFAM" id="SSF53098">
    <property type="entry name" value="Ribonuclease H-like"/>
    <property type="match status" value="1"/>
</dbReference>
<gene>
    <name evidence="2" type="ORF">ACFPOB_29665</name>
</gene>
<keyword evidence="3" id="KW-1185">Reference proteome</keyword>
<dbReference type="InterPro" id="IPR012337">
    <property type="entry name" value="RNaseH-like_sf"/>
</dbReference>
<sequence>APPAASSGTSTSTTATSQASSANASDFFNSLLEVTRPLERLEIDETLIPLQAFLVDAGIWETLTPKQKDEVQRGRYWLSAAIDAATRCYTAALLVEKLTASTAVATLEMAVNDKSAYAAAAGCLTPWDMYGSPECVVQDSGSQFLSHEYCAAVTDLGAELLFPPAGLPQMRARKERGFRTLNGLFSRLDGQTFENVVAKGDYNAEARATLDIEETEGPTEAVEQNFDGLLCERQALARKRSGERGWRSLHRDREIVSAVFKL</sequence>
<comment type="caution">
    <text evidence="2">The sequence shown here is derived from an EMBL/GenBank/DDBJ whole genome shotgun (WGS) entry which is preliminary data.</text>
</comment>
<evidence type="ECO:0000259" key="1">
    <source>
        <dbReference type="PROSITE" id="PS50994"/>
    </source>
</evidence>
<reference evidence="3" key="1">
    <citation type="journal article" date="2019" name="Int. J. Syst. Evol. Microbiol.">
        <title>The Global Catalogue of Microorganisms (GCM) 10K type strain sequencing project: providing services to taxonomists for standard genome sequencing and annotation.</title>
        <authorList>
            <consortium name="The Broad Institute Genomics Platform"/>
            <consortium name="The Broad Institute Genome Sequencing Center for Infectious Disease"/>
            <person name="Wu L."/>
            <person name="Ma J."/>
        </authorList>
    </citation>
    <scope>NUCLEOTIDE SEQUENCE [LARGE SCALE GENOMIC DNA]</scope>
    <source>
        <strain evidence="3">NCAIM B.01391</strain>
    </source>
</reference>
<dbReference type="InterPro" id="IPR001584">
    <property type="entry name" value="Integrase_cat-core"/>
</dbReference>
<protein>
    <recommendedName>
        <fullName evidence="1">Integrase catalytic domain-containing protein</fullName>
    </recommendedName>
</protein>
<feature type="non-terminal residue" evidence="2">
    <location>
        <position position="1"/>
    </location>
</feature>
<dbReference type="InterPro" id="IPR036397">
    <property type="entry name" value="RNaseH_sf"/>
</dbReference>